<dbReference type="InterPro" id="IPR013096">
    <property type="entry name" value="Cupin_2"/>
</dbReference>
<sequence>MLLKKLCDCPHITAGDGSLLREILHPAKQPFDIHYSLAWAAIEPNEKSFPHKLEYSEVYYILKGQGKMHINNEETSVNKDDTVYVPPHATQFLHNVGTVDLEFLCIVDPPWQSVAERILSEE</sequence>
<dbReference type="AlphaFoldDB" id="A0A0S8FVR6"/>
<dbReference type="InterPro" id="IPR052044">
    <property type="entry name" value="PKS_Associated_Protein"/>
</dbReference>
<evidence type="ECO:0000259" key="1">
    <source>
        <dbReference type="Pfam" id="PF07883"/>
    </source>
</evidence>
<dbReference type="InterPro" id="IPR011051">
    <property type="entry name" value="RmlC_Cupin_sf"/>
</dbReference>
<dbReference type="PANTHER" id="PTHR36114:SF1">
    <property type="entry name" value="16.7 KDA PROTEIN IN WHIE LOCUS"/>
    <property type="match status" value="1"/>
</dbReference>
<feature type="domain" description="Cupin type-2" evidence="1">
    <location>
        <begin position="40"/>
        <end position="107"/>
    </location>
</feature>
<dbReference type="Gene3D" id="2.60.120.10">
    <property type="entry name" value="Jelly Rolls"/>
    <property type="match status" value="1"/>
</dbReference>
<dbReference type="PANTHER" id="PTHR36114">
    <property type="entry name" value="16.7 KDA PROTEIN IN WHIE LOCUS"/>
    <property type="match status" value="1"/>
</dbReference>
<proteinExistence type="predicted"/>
<gene>
    <name evidence="2" type="ORF">AMJ83_03985</name>
</gene>
<dbReference type="Pfam" id="PF07883">
    <property type="entry name" value="Cupin_2"/>
    <property type="match status" value="1"/>
</dbReference>
<name>A0A0S8FVR6_UNCW3</name>
<dbReference type="GO" id="GO:0016853">
    <property type="term" value="F:isomerase activity"/>
    <property type="evidence" value="ECO:0007669"/>
    <property type="project" value="UniProtKB-KW"/>
</dbReference>
<protein>
    <submittedName>
        <fullName evidence="2">Mannose-6-phosphate isomerase</fullName>
    </submittedName>
</protein>
<dbReference type="EMBL" id="LJUJ01000005">
    <property type="protein sequence ID" value="KPK64162.1"/>
    <property type="molecule type" value="Genomic_DNA"/>
</dbReference>
<dbReference type="InterPro" id="IPR014710">
    <property type="entry name" value="RmlC-like_jellyroll"/>
</dbReference>
<keyword evidence="2" id="KW-0413">Isomerase</keyword>
<reference evidence="2 3" key="1">
    <citation type="journal article" date="2015" name="Microbiome">
        <title>Genomic resolution of linkages in carbon, nitrogen, and sulfur cycling among widespread estuary sediment bacteria.</title>
        <authorList>
            <person name="Baker B.J."/>
            <person name="Lazar C.S."/>
            <person name="Teske A.P."/>
            <person name="Dick G.J."/>
        </authorList>
    </citation>
    <scope>NUCLEOTIDE SEQUENCE [LARGE SCALE GENOMIC DNA]</scope>
    <source>
        <strain evidence="2">SM23_42</strain>
    </source>
</reference>
<dbReference type="STRING" id="1703779.AMJ83_03985"/>
<accession>A0A0S8FVR6</accession>
<evidence type="ECO:0000313" key="2">
    <source>
        <dbReference type="EMBL" id="KPK64162.1"/>
    </source>
</evidence>
<dbReference type="CDD" id="cd02214">
    <property type="entry name" value="cupin_MJ1618"/>
    <property type="match status" value="1"/>
</dbReference>
<evidence type="ECO:0000313" key="3">
    <source>
        <dbReference type="Proteomes" id="UP000051373"/>
    </source>
</evidence>
<organism evidence="2 3">
    <name type="scientific">candidate division WOR_3 bacterium SM23_42</name>
    <dbReference type="NCBI Taxonomy" id="1703779"/>
    <lineage>
        <taxon>Bacteria</taxon>
        <taxon>Bacteria division WOR-3</taxon>
    </lineage>
</organism>
<dbReference type="SUPFAM" id="SSF51182">
    <property type="entry name" value="RmlC-like cupins"/>
    <property type="match status" value="1"/>
</dbReference>
<dbReference type="Proteomes" id="UP000051373">
    <property type="component" value="Unassembled WGS sequence"/>
</dbReference>
<comment type="caution">
    <text evidence="2">The sequence shown here is derived from an EMBL/GenBank/DDBJ whole genome shotgun (WGS) entry which is preliminary data.</text>
</comment>